<dbReference type="AlphaFoldDB" id="A0A2I0IV71"/>
<keyword evidence="2" id="KW-1185">Reference proteome</keyword>
<evidence type="ECO:0000313" key="1">
    <source>
        <dbReference type="EMBL" id="PKI47888.1"/>
    </source>
</evidence>
<sequence length="107" mass="11734">MMFVRNICCPSTLLQHHRLEGLLAVLVQFLLGAFAVPCVAVDRKPWQSHTMARLESLEASAAESLGSSEIYDLESGKFGLPRNVPKDVVDSFPALTFCGREGLMTIP</sequence>
<proteinExistence type="predicted"/>
<evidence type="ECO:0000313" key="2">
    <source>
        <dbReference type="Proteomes" id="UP000233551"/>
    </source>
</evidence>
<gene>
    <name evidence="1" type="ORF">CRG98_031672</name>
</gene>
<dbReference type="EMBL" id="PGOL01002444">
    <property type="protein sequence ID" value="PKI47888.1"/>
    <property type="molecule type" value="Genomic_DNA"/>
</dbReference>
<accession>A0A2I0IV71</accession>
<comment type="caution">
    <text evidence="1">The sequence shown here is derived from an EMBL/GenBank/DDBJ whole genome shotgun (WGS) entry which is preliminary data.</text>
</comment>
<reference evidence="1 2" key="1">
    <citation type="submission" date="2017-11" db="EMBL/GenBank/DDBJ databases">
        <title>De-novo sequencing of pomegranate (Punica granatum L.) genome.</title>
        <authorList>
            <person name="Akparov Z."/>
            <person name="Amiraslanov A."/>
            <person name="Hajiyeva S."/>
            <person name="Abbasov M."/>
            <person name="Kaur K."/>
            <person name="Hamwieh A."/>
            <person name="Solovyev V."/>
            <person name="Salamov A."/>
            <person name="Braich B."/>
            <person name="Kosarev P."/>
            <person name="Mahmoud A."/>
            <person name="Hajiyev E."/>
            <person name="Babayeva S."/>
            <person name="Izzatullayeva V."/>
            <person name="Mammadov A."/>
            <person name="Mammadov A."/>
            <person name="Sharifova S."/>
            <person name="Ojaghi J."/>
            <person name="Eynullazada K."/>
            <person name="Bayramov B."/>
            <person name="Abdulazimova A."/>
            <person name="Shahmuradov I."/>
        </authorList>
    </citation>
    <scope>NUCLEOTIDE SEQUENCE [LARGE SCALE GENOMIC DNA]</scope>
    <source>
        <strain evidence="2">cv. AG2017</strain>
        <tissue evidence="1">Leaf</tissue>
    </source>
</reference>
<dbReference type="Proteomes" id="UP000233551">
    <property type="component" value="Unassembled WGS sequence"/>
</dbReference>
<name>A0A2I0IV71_PUNGR</name>
<organism evidence="1 2">
    <name type="scientific">Punica granatum</name>
    <name type="common">Pomegranate</name>
    <dbReference type="NCBI Taxonomy" id="22663"/>
    <lineage>
        <taxon>Eukaryota</taxon>
        <taxon>Viridiplantae</taxon>
        <taxon>Streptophyta</taxon>
        <taxon>Embryophyta</taxon>
        <taxon>Tracheophyta</taxon>
        <taxon>Spermatophyta</taxon>
        <taxon>Magnoliopsida</taxon>
        <taxon>eudicotyledons</taxon>
        <taxon>Gunneridae</taxon>
        <taxon>Pentapetalae</taxon>
        <taxon>rosids</taxon>
        <taxon>malvids</taxon>
        <taxon>Myrtales</taxon>
        <taxon>Lythraceae</taxon>
        <taxon>Punica</taxon>
    </lineage>
</organism>
<protein>
    <submittedName>
        <fullName evidence="1">Uncharacterized protein</fullName>
    </submittedName>
</protein>